<dbReference type="Proteomes" id="UP000018934">
    <property type="component" value="Chromosome"/>
</dbReference>
<proteinExistence type="predicted"/>
<name>A0ABM5P842_DEHRP</name>
<reference evidence="1 2" key="1">
    <citation type="journal article" date="2013" name="Stand. Genomic Sci.">
        <title>Complete genome sequence of Dehalobacter restrictus PER-K23(T.).</title>
        <authorList>
            <person name="Kruse T."/>
            <person name="Maillard J."/>
            <person name="Goodwin L."/>
            <person name="Woyke T."/>
            <person name="Teshima H."/>
            <person name="Bruce D."/>
            <person name="Detter C."/>
            <person name="Tapia R."/>
            <person name="Han C."/>
            <person name="Huntemann M."/>
            <person name="Wei C.L."/>
            <person name="Han J."/>
            <person name="Chen A."/>
            <person name="Kyrpides N."/>
            <person name="Szeto E."/>
            <person name="Markowitz V."/>
            <person name="Ivanova N."/>
            <person name="Pagani I."/>
            <person name="Pati A."/>
            <person name="Pitluck S."/>
            <person name="Nolan M."/>
            <person name="Holliger C."/>
            <person name="Smidt H."/>
        </authorList>
    </citation>
    <scope>NUCLEOTIDE SEQUENCE [LARGE SCALE GENOMIC DNA]</scope>
    <source>
        <strain evidence="2">DSM 9455</strain>
    </source>
</reference>
<evidence type="ECO:0000313" key="1">
    <source>
        <dbReference type="EMBL" id="AHF10813.1"/>
    </source>
</evidence>
<sequence length="68" mass="8009">MIIRKNGFTKDDLCLMLSETTTKIVQNIEDRCGKLKSFDLNFNFEKSQYRLTDRDIGAFRSRSQKDDI</sequence>
<keyword evidence="2" id="KW-1185">Reference proteome</keyword>
<protein>
    <submittedName>
        <fullName evidence="1">Uncharacterized protein</fullName>
    </submittedName>
</protein>
<gene>
    <name evidence="1" type="ORF">DEHRE_12650</name>
</gene>
<accession>A0ABM5P842</accession>
<dbReference type="EMBL" id="CP007033">
    <property type="protein sequence ID" value="AHF10813.1"/>
    <property type="molecule type" value="Genomic_DNA"/>
</dbReference>
<organism evidence="1 2">
    <name type="scientific">Dehalobacter restrictus (strain DSM 9455 / PER-K23)</name>
    <dbReference type="NCBI Taxonomy" id="871738"/>
    <lineage>
        <taxon>Bacteria</taxon>
        <taxon>Bacillati</taxon>
        <taxon>Bacillota</taxon>
        <taxon>Clostridia</taxon>
        <taxon>Eubacteriales</taxon>
        <taxon>Desulfitobacteriaceae</taxon>
        <taxon>Dehalobacter</taxon>
    </lineage>
</organism>
<evidence type="ECO:0000313" key="2">
    <source>
        <dbReference type="Proteomes" id="UP000018934"/>
    </source>
</evidence>